<sequence>MTELPHYLRRLTNTLLPHSQAKKIAFDGFFRINKPRQAPTTASQDVIVHCQPLTDKNQVLATVRGKTPIAFESSQISFYQDH</sequence>
<reference evidence="1" key="1">
    <citation type="submission" date="2022-03" db="EMBL/GenBank/DDBJ databases">
        <authorList>
            <person name="Alioto T."/>
            <person name="Alioto T."/>
            <person name="Gomez Garrido J."/>
        </authorList>
    </citation>
    <scope>NUCLEOTIDE SEQUENCE</scope>
</reference>
<keyword evidence="2" id="KW-1185">Reference proteome</keyword>
<gene>
    <name evidence="1" type="ORF">PECUL_23A052041</name>
</gene>
<dbReference type="EMBL" id="OW240921">
    <property type="protein sequence ID" value="CAH2320507.1"/>
    <property type="molecule type" value="Genomic_DNA"/>
</dbReference>
<name>A0AAD1WSR9_PELCU</name>
<proteinExistence type="predicted"/>
<dbReference type="AlphaFoldDB" id="A0AAD1WSR9"/>
<protein>
    <submittedName>
        <fullName evidence="1">Uncharacterized protein</fullName>
    </submittedName>
</protein>
<evidence type="ECO:0000313" key="2">
    <source>
        <dbReference type="Proteomes" id="UP001295444"/>
    </source>
</evidence>
<accession>A0AAD1WSR9</accession>
<organism evidence="1 2">
    <name type="scientific">Pelobates cultripes</name>
    <name type="common">Western spadefoot toad</name>
    <dbReference type="NCBI Taxonomy" id="61616"/>
    <lineage>
        <taxon>Eukaryota</taxon>
        <taxon>Metazoa</taxon>
        <taxon>Chordata</taxon>
        <taxon>Craniata</taxon>
        <taxon>Vertebrata</taxon>
        <taxon>Euteleostomi</taxon>
        <taxon>Amphibia</taxon>
        <taxon>Batrachia</taxon>
        <taxon>Anura</taxon>
        <taxon>Pelobatoidea</taxon>
        <taxon>Pelobatidae</taxon>
        <taxon>Pelobates</taxon>
    </lineage>
</organism>
<dbReference type="Gene3D" id="3.30.70.1820">
    <property type="entry name" value="L1 transposable element, RRM domain"/>
    <property type="match status" value="1"/>
</dbReference>
<dbReference type="Proteomes" id="UP001295444">
    <property type="component" value="Chromosome 10"/>
</dbReference>
<evidence type="ECO:0000313" key="1">
    <source>
        <dbReference type="EMBL" id="CAH2320507.1"/>
    </source>
</evidence>
<feature type="non-terminal residue" evidence="1">
    <location>
        <position position="82"/>
    </location>
</feature>